<gene>
    <name evidence="3" type="ORF">LY89DRAFT_732094</name>
</gene>
<dbReference type="RefSeq" id="XP_018072890.1">
    <property type="nucleotide sequence ID" value="XM_018219644.1"/>
</dbReference>
<feature type="chain" id="PRO_5008268181" evidence="2">
    <location>
        <begin position="21"/>
        <end position="190"/>
    </location>
</feature>
<dbReference type="OrthoDB" id="3543685at2759"/>
<protein>
    <submittedName>
        <fullName evidence="3">Uncharacterized protein</fullName>
    </submittedName>
</protein>
<name>A0A194XEC2_MOLSC</name>
<dbReference type="EMBL" id="KQ947412">
    <property type="protein sequence ID" value="KUJ18535.1"/>
    <property type="molecule type" value="Genomic_DNA"/>
</dbReference>
<dbReference type="GeneID" id="28829370"/>
<feature type="signal peptide" evidence="2">
    <location>
        <begin position="1"/>
        <end position="20"/>
    </location>
</feature>
<evidence type="ECO:0000256" key="2">
    <source>
        <dbReference type="SAM" id="SignalP"/>
    </source>
</evidence>
<keyword evidence="1" id="KW-1133">Transmembrane helix</keyword>
<proteinExistence type="predicted"/>
<keyword evidence="1" id="KW-0812">Transmembrane</keyword>
<keyword evidence="1" id="KW-0472">Membrane</keyword>
<accession>A0A194XEC2</accession>
<keyword evidence="4" id="KW-1185">Reference proteome</keyword>
<evidence type="ECO:0000313" key="3">
    <source>
        <dbReference type="EMBL" id="KUJ18535.1"/>
    </source>
</evidence>
<dbReference type="KEGG" id="psco:LY89DRAFT_732094"/>
<dbReference type="AlphaFoldDB" id="A0A194XEC2"/>
<evidence type="ECO:0000313" key="4">
    <source>
        <dbReference type="Proteomes" id="UP000070700"/>
    </source>
</evidence>
<dbReference type="InParanoid" id="A0A194XEC2"/>
<dbReference type="Proteomes" id="UP000070700">
    <property type="component" value="Unassembled WGS sequence"/>
</dbReference>
<sequence>MKFSILKSFAVAGLLTSAIANPIAVRQDSSALTILNDLFTTVQTYTGAINSTLATLTSTSSAVDKAAALTSIGTEFTDLTAAITSATTSIKGLTIDPVSKRSDEIETRQLGELALLGAAISLLLLEVFATIAAAVAALGLAGLLVFLSPLTGALGALILAVEVLVDFLLLDVTVLLDTLLTGLALALGGL</sequence>
<reference evidence="3 4" key="1">
    <citation type="submission" date="2015-10" db="EMBL/GenBank/DDBJ databases">
        <title>Full genome of DAOMC 229536 Phialocephala scopiformis, a fungal endophyte of spruce producing the potent anti-insectan compound rugulosin.</title>
        <authorList>
            <consortium name="DOE Joint Genome Institute"/>
            <person name="Walker A.K."/>
            <person name="Frasz S.L."/>
            <person name="Seifert K.A."/>
            <person name="Miller J.D."/>
            <person name="Mondo S.J."/>
            <person name="Labutti K."/>
            <person name="Lipzen A."/>
            <person name="Dockter R."/>
            <person name="Kennedy M."/>
            <person name="Grigoriev I.V."/>
            <person name="Spatafora J.W."/>
        </authorList>
    </citation>
    <scope>NUCLEOTIDE SEQUENCE [LARGE SCALE GENOMIC DNA]</scope>
    <source>
        <strain evidence="3 4">CBS 120377</strain>
    </source>
</reference>
<evidence type="ECO:0000256" key="1">
    <source>
        <dbReference type="SAM" id="Phobius"/>
    </source>
</evidence>
<organism evidence="3 4">
    <name type="scientific">Mollisia scopiformis</name>
    <name type="common">Conifer needle endophyte fungus</name>
    <name type="synonym">Phialocephala scopiformis</name>
    <dbReference type="NCBI Taxonomy" id="149040"/>
    <lineage>
        <taxon>Eukaryota</taxon>
        <taxon>Fungi</taxon>
        <taxon>Dikarya</taxon>
        <taxon>Ascomycota</taxon>
        <taxon>Pezizomycotina</taxon>
        <taxon>Leotiomycetes</taxon>
        <taxon>Helotiales</taxon>
        <taxon>Mollisiaceae</taxon>
        <taxon>Mollisia</taxon>
    </lineage>
</organism>
<feature type="transmembrane region" description="Helical" evidence="1">
    <location>
        <begin position="113"/>
        <end position="136"/>
    </location>
</feature>
<keyword evidence="2" id="KW-0732">Signal</keyword>